<dbReference type="PANTHER" id="PTHR47293">
    <property type="entry name" value="JACALIN-RELATED LECTIN 3"/>
    <property type="match status" value="1"/>
</dbReference>
<evidence type="ECO:0000313" key="4">
    <source>
        <dbReference type="EMBL" id="KCW62705.1"/>
    </source>
</evidence>
<dbReference type="Pfam" id="PF01419">
    <property type="entry name" value="Jacalin"/>
    <property type="match status" value="2"/>
</dbReference>
<dbReference type="Gramene" id="KCW62705">
    <property type="protein sequence ID" value="KCW62705"/>
    <property type="gene ID" value="EUGRSUZ_G00273"/>
</dbReference>
<dbReference type="Gene3D" id="2.100.10.30">
    <property type="entry name" value="Jacalin-like lectin domain"/>
    <property type="match status" value="2"/>
</dbReference>
<dbReference type="GO" id="GO:0030246">
    <property type="term" value="F:carbohydrate binding"/>
    <property type="evidence" value="ECO:0007669"/>
    <property type="project" value="UniProtKB-KW"/>
</dbReference>
<feature type="domain" description="Jacalin-type lectin" evidence="3">
    <location>
        <begin position="97"/>
        <end position="226"/>
    </location>
</feature>
<dbReference type="STRING" id="71139.A0A059BAK4"/>
<organism evidence="4">
    <name type="scientific">Eucalyptus grandis</name>
    <name type="common">Flooded gum</name>
    <dbReference type="NCBI Taxonomy" id="71139"/>
    <lineage>
        <taxon>Eukaryota</taxon>
        <taxon>Viridiplantae</taxon>
        <taxon>Streptophyta</taxon>
        <taxon>Embryophyta</taxon>
        <taxon>Tracheophyta</taxon>
        <taxon>Spermatophyta</taxon>
        <taxon>Magnoliopsida</taxon>
        <taxon>eudicotyledons</taxon>
        <taxon>Gunneridae</taxon>
        <taxon>Pentapetalae</taxon>
        <taxon>rosids</taxon>
        <taxon>malvids</taxon>
        <taxon>Myrtales</taxon>
        <taxon>Myrtaceae</taxon>
        <taxon>Myrtoideae</taxon>
        <taxon>Eucalypteae</taxon>
        <taxon>Eucalyptus</taxon>
    </lineage>
</organism>
<dbReference type="SMART" id="SM00915">
    <property type="entry name" value="Jacalin"/>
    <property type="match status" value="1"/>
</dbReference>
<proteinExistence type="inferred from homology"/>
<dbReference type="PANTHER" id="PTHR47293:SF68">
    <property type="entry name" value="JACALIN-RELATED LECTIN 3"/>
    <property type="match status" value="1"/>
</dbReference>
<evidence type="ECO:0000259" key="3">
    <source>
        <dbReference type="PROSITE" id="PS51752"/>
    </source>
</evidence>
<dbReference type="InterPro" id="IPR036404">
    <property type="entry name" value="Jacalin-like_lectin_dom_sf"/>
</dbReference>
<dbReference type="EMBL" id="KK198759">
    <property type="protein sequence ID" value="KCW62705.1"/>
    <property type="molecule type" value="Genomic_DNA"/>
</dbReference>
<accession>A0A059BAK4</accession>
<sequence>MQLSWFPCGKIWQRSDEEHKHYIPNRRTHGDNIENDIGQWLIFCTNRRRHGPFGKKRGNYFGYPSIGSKMIGFYGRCRETLKSIGVYVQPIPHLYHLKTIRPFGGSSGPPWDDGVHTDVRGLYGVANNIIRSIGIVYDSNGPVFECPRHGGEDESPGIWVSPYLTISLSFVFLNYPKERLVSISGRMNGNGNTCYTTMHNLKIHTKKTTYGPYRLPAGSMNTCKKC</sequence>
<protein>
    <recommendedName>
        <fullName evidence="3">Jacalin-type lectin domain-containing protein</fullName>
    </recommendedName>
</protein>
<name>A0A059BAK4_EUCGR</name>
<dbReference type="SUPFAM" id="SSF51101">
    <property type="entry name" value="Mannose-binding lectins"/>
    <property type="match status" value="2"/>
</dbReference>
<feature type="domain" description="Jacalin-type lectin" evidence="3">
    <location>
        <begin position="1"/>
        <end position="90"/>
    </location>
</feature>
<evidence type="ECO:0000256" key="1">
    <source>
        <dbReference type="ARBA" id="ARBA00006568"/>
    </source>
</evidence>
<dbReference type="InParanoid" id="A0A059BAK4"/>
<dbReference type="AlphaFoldDB" id="A0A059BAK4"/>
<evidence type="ECO:0000256" key="2">
    <source>
        <dbReference type="ARBA" id="ARBA00022734"/>
    </source>
</evidence>
<comment type="similarity">
    <text evidence="1">Belongs to the jacalin lectin family.</text>
</comment>
<keyword evidence="2" id="KW-0430">Lectin</keyword>
<gene>
    <name evidence="4" type="ORF">EUGRSUZ_G00273</name>
</gene>
<reference evidence="4" key="1">
    <citation type="submission" date="2013-07" db="EMBL/GenBank/DDBJ databases">
        <title>The genome of Eucalyptus grandis.</title>
        <authorList>
            <person name="Schmutz J."/>
            <person name="Hayes R."/>
            <person name="Myburg A."/>
            <person name="Tuskan G."/>
            <person name="Grattapaglia D."/>
            <person name="Rokhsar D.S."/>
        </authorList>
    </citation>
    <scope>NUCLEOTIDE SEQUENCE</scope>
    <source>
        <tissue evidence="4">Leaf extractions</tissue>
    </source>
</reference>
<dbReference type="InterPro" id="IPR001229">
    <property type="entry name" value="Jacalin-like_lectin_dom"/>
</dbReference>
<dbReference type="PROSITE" id="PS51752">
    <property type="entry name" value="JACALIN_LECTIN"/>
    <property type="match status" value="2"/>
</dbReference>